<keyword evidence="4" id="KW-0378">Hydrolase</keyword>
<dbReference type="CDD" id="cd06160">
    <property type="entry name" value="S2P-M50_like_2"/>
    <property type="match status" value="1"/>
</dbReference>
<dbReference type="GO" id="GO:0008233">
    <property type="term" value="F:peptidase activity"/>
    <property type="evidence" value="ECO:0007669"/>
    <property type="project" value="UniProtKB-KW"/>
</dbReference>
<dbReference type="EMBL" id="JAKRVX010000002">
    <property type="protein sequence ID" value="MCL9816530.1"/>
    <property type="molecule type" value="Genomic_DNA"/>
</dbReference>
<keyword evidence="2 10" id="KW-0645">Protease</keyword>
<evidence type="ECO:0000256" key="2">
    <source>
        <dbReference type="ARBA" id="ARBA00022670"/>
    </source>
</evidence>
<keyword evidence="7 8" id="KW-0472">Membrane</keyword>
<dbReference type="InterPro" id="IPR008915">
    <property type="entry name" value="Peptidase_M50"/>
</dbReference>
<dbReference type="Pfam" id="PF02163">
    <property type="entry name" value="Peptidase_M50"/>
    <property type="match status" value="1"/>
</dbReference>
<keyword evidence="5" id="KW-0809">Transit peptide</keyword>
<feature type="transmembrane region" description="Helical" evidence="8">
    <location>
        <begin position="363"/>
        <end position="384"/>
    </location>
</feature>
<feature type="transmembrane region" description="Helical" evidence="8">
    <location>
        <begin position="334"/>
        <end position="351"/>
    </location>
</feature>
<comment type="caution">
    <text evidence="10">The sequence shown here is derived from an EMBL/GenBank/DDBJ whole genome shotgun (WGS) entry which is preliminary data.</text>
</comment>
<evidence type="ECO:0000259" key="9">
    <source>
        <dbReference type="Pfam" id="PF02163"/>
    </source>
</evidence>
<evidence type="ECO:0000256" key="4">
    <source>
        <dbReference type="ARBA" id="ARBA00022801"/>
    </source>
</evidence>
<evidence type="ECO:0000256" key="8">
    <source>
        <dbReference type="SAM" id="Phobius"/>
    </source>
</evidence>
<accession>A0AAE3FX54</accession>
<feature type="transmembrane region" description="Helical" evidence="8">
    <location>
        <begin position="95"/>
        <end position="116"/>
    </location>
</feature>
<name>A0AAE3FX54_9EURY</name>
<keyword evidence="3 8" id="KW-0812">Transmembrane</keyword>
<evidence type="ECO:0000313" key="11">
    <source>
        <dbReference type="Proteomes" id="UP001203207"/>
    </source>
</evidence>
<dbReference type="PANTHER" id="PTHR31412">
    <property type="entry name" value="ZINC METALLOPROTEASE EGY1"/>
    <property type="match status" value="1"/>
</dbReference>
<proteinExistence type="predicted"/>
<feature type="transmembrane region" description="Helical" evidence="8">
    <location>
        <begin position="191"/>
        <end position="214"/>
    </location>
</feature>
<dbReference type="PANTHER" id="PTHR31412:SF0">
    <property type="entry name" value="ZINC METALLOPROTEASE EGY1, CHLOROPLASTIC-RELATED"/>
    <property type="match status" value="1"/>
</dbReference>
<gene>
    <name evidence="10" type="ORF">AArcSt2_06175</name>
</gene>
<dbReference type="InterPro" id="IPR044838">
    <property type="entry name" value="EGY1-like"/>
</dbReference>
<protein>
    <submittedName>
        <fullName evidence="10">Site-2 protease family protein</fullName>
    </submittedName>
</protein>
<organism evidence="10 11">
    <name type="scientific">Natronocalculus amylovorans</name>
    <dbReference type="NCBI Taxonomy" id="2917812"/>
    <lineage>
        <taxon>Archaea</taxon>
        <taxon>Methanobacteriati</taxon>
        <taxon>Methanobacteriota</taxon>
        <taxon>Stenosarchaea group</taxon>
        <taxon>Halobacteria</taxon>
        <taxon>Halobacteriales</taxon>
        <taxon>Haloferacaceae</taxon>
        <taxon>Natronocalculus</taxon>
    </lineage>
</organism>
<dbReference type="GO" id="GO:0006508">
    <property type="term" value="P:proteolysis"/>
    <property type="evidence" value="ECO:0007669"/>
    <property type="project" value="UniProtKB-KW"/>
</dbReference>
<dbReference type="Proteomes" id="UP001203207">
    <property type="component" value="Unassembled WGS sequence"/>
</dbReference>
<keyword evidence="6 8" id="KW-1133">Transmembrane helix</keyword>
<dbReference type="GO" id="GO:0016020">
    <property type="term" value="C:membrane"/>
    <property type="evidence" value="ECO:0007669"/>
    <property type="project" value="UniProtKB-SubCell"/>
</dbReference>
<evidence type="ECO:0000256" key="5">
    <source>
        <dbReference type="ARBA" id="ARBA00022946"/>
    </source>
</evidence>
<keyword evidence="11" id="KW-1185">Reference proteome</keyword>
<feature type="transmembrane region" description="Helical" evidence="8">
    <location>
        <begin position="304"/>
        <end position="322"/>
    </location>
</feature>
<reference evidence="10" key="1">
    <citation type="journal article" date="2022" name="Syst. Appl. Microbiol.">
        <title>Natronocalculus amylovorans gen. nov., sp. nov., and Natranaeroarchaeum aerophilus sp. nov., dominant culturable amylolytic natronoarchaea from hypersaline soda lakes in southwestern Siberia.</title>
        <authorList>
            <person name="Sorokin D.Y."/>
            <person name="Elcheninov A.G."/>
            <person name="Khizhniak T.V."/>
            <person name="Koenen M."/>
            <person name="Bale N.J."/>
            <person name="Damste J.S.S."/>
            <person name="Kublanov I.V."/>
        </authorList>
    </citation>
    <scope>NUCLEOTIDE SEQUENCE</scope>
    <source>
        <strain evidence="10">AArc-St2</strain>
    </source>
</reference>
<evidence type="ECO:0000256" key="1">
    <source>
        <dbReference type="ARBA" id="ARBA00004141"/>
    </source>
</evidence>
<evidence type="ECO:0000256" key="3">
    <source>
        <dbReference type="ARBA" id="ARBA00022692"/>
    </source>
</evidence>
<feature type="transmembrane region" description="Helical" evidence="8">
    <location>
        <begin position="128"/>
        <end position="148"/>
    </location>
</feature>
<reference evidence="10" key="2">
    <citation type="submission" date="2022-02" db="EMBL/GenBank/DDBJ databases">
        <authorList>
            <person name="Elcheninov A.G."/>
            <person name="Sorokin D.Y."/>
            <person name="Kublanov I.V."/>
        </authorList>
    </citation>
    <scope>NUCLEOTIDE SEQUENCE</scope>
    <source>
        <strain evidence="10">AArc-St2</strain>
    </source>
</reference>
<feature type="transmembrane region" description="Helical" evidence="8">
    <location>
        <begin position="160"/>
        <end position="179"/>
    </location>
</feature>
<evidence type="ECO:0000256" key="7">
    <source>
        <dbReference type="ARBA" id="ARBA00023136"/>
    </source>
</evidence>
<comment type="subcellular location">
    <subcellularLocation>
        <location evidence="1">Membrane</location>
        <topology evidence="1">Multi-pass membrane protein</topology>
    </subcellularLocation>
</comment>
<evidence type="ECO:0000256" key="6">
    <source>
        <dbReference type="ARBA" id="ARBA00022989"/>
    </source>
</evidence>
<dbReference type="AlphaFoldDB" id="A0AAE3FX54"/>
<feature type="transmembrane region" description="Helical" evidence="8">
    <location>
        <begin position="266"/>
        <end position="284"/>
    </location>
</feature>
<dbReference type="RefSeq" id="WP_250583781.1">
    <property type="nucleotide sequence ID" value="NZ_JAKRVX010000002.1"/>
</dbReference>
<evidence type="ECO:0000313" key="10">
    <source>
        <dbReference type="EMBL" id="MCL9816530.1"/>
    </source>
</evidence>
<feature type="domain" description="Peptidase M50" evidence="9">
    <location>
        <begin position="134"/>
        <end position="302"/>
    </location>
</feature>
<sequence>MAADDTEPTTARQSVPRPPELESWYHLTGVRVDGDRIIYYGESLVPHKRLFAELWEPFQEAGYEISLARTDSGPVLVAEPIETGPTQNGFPWTNVLLFITTIISTLLVGAYGWYYVPASEIASNPLSVLQAWPFTAAVLGVLMVHELGHYVMGRYHGVNVSLPYVIPFIFPFGTLGAIIKMRGQMPSRKALFDIGVAGPIAGLVATIVVTAIGLSLGPVEIPAHVVEQAESGQAITFNNPPLLDLIAWAIGAQATYADPTLNPHPVIIGGWVGMFFTLLNLLPVGQLDGGHMVRAMIGERQETVAAFVPGALFGIAAYLYYIRNLGLNESVGLWAFWGVFALFIAFNGPANPLDESAIGWPRIIVGLLTFAMGLLCFMLVPIQVT</sequence>